<gene>
    <name evidence="3" type="ORF">MICPUCDRAFT_54333</name>
</gene>
<feature type="region of interest" description="Disordered" evidence="1">
    <location>
        <begin position="1"/>
        <end position="87"/>
    </location>
</feature>
<feature type="compositionally biased region" description="Low complexity" evidence="1">
    <location>
        <begin position="64"/>
        <end position="86"/>
    </location>
</feature>
<evidence type="ECO:0000313" key="4">
    <source>
        <dbReference type="Proteomes" id="UP000001876"/>
    </source>
</evidence>
<organism evidence="4">
    <name type="scientific">Micromonas pusilla (strain CCMP1545)</name>
    <name type="common">Picoplanktonic green alga</name>
    <dbReference type="NCBI Taxonomy" id="564608"/>
    <lineage>
        <taxon>Eukaryota</taxon>
        <taxon>Viridiplantae</taxon>
        <taxon>Chlorophyta</taxon>
        <taxon>Mamiellophyceae</taxon>
        <taxon>Mamiellales</taxon>
        <taxon>Mamiellaceae</taxon>
        <taxon>Micromonas</taxon>
    </lineage>
</organism>
<protein>
    <submittedName>
        <fullName evidence="3">Predicted protein</fullName>
    </submittedName>
</protein>
<name>C1N923_MICPC</name>
<dbReference type="Pfam" id="PF13679">
    <property type="entry name" value="Methyltransf_32"/>
    <property type="match status" value="1"/>
</dbReference>
<feature type="compositionally biased region" description="Low complexity" evidence="1">
    <location>
        <begin position="261"/>
        <end position="273"/>
    </location>
</feature>
<feature type="compositionally biased region" description="Basic residues" evidence="1">
    <location>
        <begin position="23"/>
        <end position="33"/>
    </location>
</feature>
<sequence>MTPREKDVVDVATTTSKRSDVGKHKRGSGRRARERHDDAWRKKKCGDGDGDDVDANDDDAPFVAGGPREAASSSSSRGGSTAAKTSPEWEDTIAWLETELRGLQIARNYPHILDDALVILARWRDEFPKSAWSRVVGSGRVAKELNECAPAIQHAMDVTSAMPSVDADAVRRGEVVDDRATIVDLCSGFGYLGMFLSEMLDPSKVKAIELVDKQWPMWTAARPTASQINWDHIRGVEGVRASELGGDRRRDRGGKKKNGPNANADAADANANANDEEDAAATVDWTPSYPIEITTRKIDIKQASQLRQMERHLFAKRDGPFVVLGVHLCGTLSLKVLSHTGSHTTASAW</sequence>
<dbReference type="AlphaFoldDB" id="C1N923"/>
<keyword evidence="4" id="KW-1185">Reference proteome</keyword>
<evidence type="ECO:0000256" key="1">
    <source>
        <dbReference type="SAM" id="MobiDB-lite"/>
    </source>
</evidence>
<dbReference type="GeneID" id="9689982"/>
<dbReference type="KEGG" id="mpp:MICPUCDRAFT_54333"/>
<evidence type="ECO:0000259" key="2">
    <source>
        <dbReference type="Pfam" id="PF13679"/>
    </source>
</evidence>
<dbReference type="RefSeq" id="XP_003064541.1">
    <property type="nucleotide sequence ID" value="XM_003064495.1"/>
</dbReference>
<feature type="region of interest" description="Disordered" evidence="1">
    <location>
        <begin position="241"/>
        <end position="281"/>
    </location>
</feature>
<dbReference type="EMBL" id="GG663751">
    <property type="protein sequence ID" value="EEH51446.1"/>
    <property type="molecule type" value="Genomic_DNA"/>
</dbReference>
<accession>C1N923</accession>
<dbReference type="OrthoDB" id="496551at2759"/>
<dbReference type="InterPro" id="IPR025714">
    <property type="entry name" value="Methyltranfer_dom"/>
</dbReference>
<dbReference type="Proteomes" id="UP000001876">
    <property type="component" value="Unassembled WGS sequence"/>
</dbReference>
<proteinExistence type="predicted"/>
<feature type="compositionally biased region" description="Acidic residues" evidence="1">
    <location>
        <begin position="48"/>
        <end position="60"/>
    </location>
</feature>
<reference evidence="3 4" key="1">
    <citation type="journal article" date="2009" name="Science">
        <title>Green evolution and dynamic adaptations revealed by genomes of the marine picoeukaryotes Micromonas.</title>
        <authorList>
            <person name="Worden A.Z."/>
            <person name="Lee J.H."/>
            <person name="Mock T."/>
            <person name="Rouze P."/>
            <person name="Simmons M.P."/>
            <person name="Aerts A.L."/>
            <person name="Allen A.E."/>
            <person name="Cuvelier M.L."/>
            <person name="Derelle E."/>
            <person name="Everett M.V."/>
            <person name="Foulon E."/>
            <person name="Grimwood J."/>
            <person name="Gundlach H."/>
            <person name="Henrissat B."/>
            <person name="Napoli C."/>
            <person name="McDonald S.M."/>
            <person name="Parker M.S."/>
            <person name="Rombauts S."/>
            <person name="Salamov A."/>
            <person name="Von Dassow P."/>
            <person name="Badger J.H."/>
            <person name="Coutinho P.M."/>
            <person name="Demir E."/>
            <person name="Dubchak I."/>
            <person name="Gentemann C."/>
            <person name="Eikrem W."/>
            <person name="Gready J.E."/>
            <person name="John U."/>
            <person name="Lanier W."/>
            <person name="Lindquist E.A."/>
            <person name="Lucas S."/>
            <person name="Mayer K.F."/>
            <person name="Moreau H."/>
            <person name="Not F."/>
            <person name="Otillar R."/>
            <person name="Panaud O."/>
            <person name="Pangilinan J."/>
            <person name="Paulsen I."/>
            <person name="Piegu B."/>
            <person name="Poliakov A."/>
            <person name="Robbens S."/>
            <person name="Schmutz J."/>
            <person name="Toulza E."/>
            <person name="Wyss T."/>
            <person name="Zelensky A."/>
            <person name="Zhou K."/>
            <person name="Armbrust E.V."/>
            <person name="Bhattacharya D."/>
            <person name="Goodenough U.W."/>
            <person name="Van de Peer Y."/>
            <person name="Grigoriev I.V."/>
        </authorList>
    </citation>
    <scope>NUCLEOTIDE SEQUENCE [LARGE SCALE GENOMIC DNA]</scope>
    <source>
        <strain evidence="3 4">CCMP1545</strain>
    </source>
</reference>
<feature type="domain" description="Methyltransferase" evidence="2">
    <location>
        <begin position="177"/>
        <end position="342"/>
    </location>
</feature>
<evidence type="ECO:0000313" key="3">
    <source>
        <dbReference type="EMBL" id="EEH51446.1"/>
    </source>
</evidence>